<protein>
    <submittedName>
        <fullName evidence="2">Ufd2P_core domain-containing protein</fullName>
    </submittedName>
</protein>
<keyword evidence="1" id="KW-1185">Reference proteome</keyword>
<accession>A0A1I8FKY2</accession>
<reference evidence="2" key="1">
    <citation type="submission" date="2016-11" db="UniProtKB">
        <authorList>
            <consortium name="WormBaseParasite"/>
        </authorList>
    </citation>
    <scope>IDENTIFICATION</scope>
</reference>
<organism evidence="1 2">
    <name type="scientific">Macrostomum lignano</name>
    <dbReference type="NCBI Taxonomy" id="282301"/>
    <lineage>
        <taxon>Eukaryota</taxon>
        <taxon>Metazoa</taxon>
        <taxon>Spiralia</taxon>
        <taxon>Lophotrochozoa</taxon>
        <taxon>Platyhelminthes</taxon>
        <taxon>Rhabditophora</taxon>
        <taxon>Macrostomorpha</taxon>
        <taxon>Macrostomida</taxon>
        <taxon>Macrostomidae</taxon>
        <taxon>Macrostomum</taxon>
    </lineage>
</organism>
<name>A0A1I8FKY2_9PLAT</name>
<evidence type="ECO:0000313" key="1">
    <source>
        <dbReference type="Proteomes" id="UP000095280"/>
    </source>
</evidence>
<dbReference type="AlphaFoldDB" id="A0A1I8FKY2"/>
<dbReference type="WBParaSite" id="maker-unitig_38645-snap-gene-0.2-mRNA-1">
    <property type="protein sequence ID" value="maker-unitig_38645-snap-gene-0.2-mRNA-1"/>
    <property type="gene ID" value="maker-unitig_38645-snap-gene-0.2"/>
</dbReference>
<proteinExistence type="predicted"/>
<sequence length="491" mass="53680">ARLLPLPALSAWNSARFWSGGASVVCWQRRQRRELQLSVSNGVAFFHRRRCFKTESSGGAVGVHQLDDGLADCHGELTLSLPQRPFDAFKPILPRSVSHSIMASQDSLLRPIGSRTFIGDCNKEEIPDLGSYLFDRACSTYSNYLAMLEGSVLASATDFMLAFTETEIDSICQLFRTLTETCSGQPSAADFFDEHAAPTSLVPLLHPVPAALLCYLLLIRDIVRAQHTQLSANLTQKLQSLVMSTYKESNEQISSLYGRESERLAHGSCVSPFGLAVECSAACVPLWFVWLAESRRRGLSVQQFDLLGQGRVPQAHALGSSSHLLAVLYGIGRLAQRFNSIAKEALDCLNDFLLFTVQNLEQVDAARSRESASGAVSGKAGLSAAAAARRDLATQLLHKVRDTAIASLCRVLIVDPTLIDFFLGRAISPSFLVRPVIESNLLNHVINAYANMGASVTGEESLYDLLGRLLELFVLLDLEARNRLTDFESGS</sequence>
<evidence type="ECO:0000313" key="2">
    <source>
        <dbReference type="WBParaSite" id="maker-unitig_38645-snap-gene-0.2-mRNA-1"/>
    </source>
</evidence>
<dbReference type="Proteomes" id="UP000095280">
    <property type="component" value="Unplaced"/>
</dbReference>